<dbReference type="PANTHER" id="PTHR33797:SF2">
    <property type="entry name" value="ORGANIC HYDROPEROXIDE RESISTANCE PROTEIN-LIKE"/>
    <property type="match status" value="1"/>
</dbReference>
<dbReference type="InterPro" id="IPR003718">
    <property type="entry name" value="OsmC/Ohr_fam"/>
</dbReference>
<gene>
    <name evidence="2" type="ORF">EKG83_19235</name>
</gene>
<sequence>MSAGSGYSAAVTTATNLYSTTAVSSSGSVRVDDAADLPVAAPTELGGPGGGWNSEQLYAASLATCLHQSIVLIASSAGDDTSGCVVSAGVSLRHEGAEKYDVDARLKVELPNVPEARRQDLVDLAVSHAPLVGGWPVAVG</sequence>
<dbReference type="InterPro" id="IPR015946">
    <property type="entry name" value="KH_dom-like_a/b"/>
</dbReference>
<dbReference type="KEGG" id="ssyi:EKG83_19235"/>
<evidence type="ECO:0000313" key="3">
    <source>
        <dbReference type="Proteomes" id="UP000325787"/>
    </source>
</evidence>
<evidence type="ECO:0000256" key="1">
    <source>
        <dbReference type="ARBA" id="ARBA00007378"/>
    </source>
</evidence>
<accession>A0A5Q0H020</accession>
<organism evidence="2 3">
    <name type="scientific">Saccharothrix syringae</name>
    <name type="common">Nocardiopsis syringae</name>
    <dbReference type="NCBI Taxonomy" id="103733"/>
    <lineage>
        <taxon>Bacteria</taxon>
        <taxon>Bacillati</taxon>
        <taxon>Actinomycetota</taxon>
        <taxon>Actinomycetes</taxon>
        <taxon>Pseudonocardiales</taxon>
        <taxon>Pseudonocardiaceae</taxon>
        <taxon>Saccharothrix</taxon>
    </lineage>
</organism>
<name>A0A5Q0H020_SACSY</name>
<comment type="similarity">
    <text evidence="1">Belongs to the OsmC/Ohr family.</text>
</comment>
<dbReference type="InterPro" id="IPR019953">
    <property type="entry name" value="OHR"/>
</dbReference>
<dbReference type="PANTHER" id="PTHR33797">
    <property type="entry name" value="ORGANIC HYDROPEROXIDE RESISTANCE PROTEIN-LIKE"/>
    <property type="match status" value="1"/>
</dbReference>
<dbReference type="EMBL" id="CP034550">
    <property type="protein sequence ID" value="QFZ19285.1"/>
    <property type="molecule type" value="Genomic_DNA"/>
</dbReference>
<reference evidence="3" key="1">
    <citation type="journal article" date="2021" name="Curr. Microbiol.">
        <title>Complete genome of nocamycin-producing strain Saccharothrix syringae NRRL B-16468 reveals the biosynthetic potential for secondary metabolites.</title>
        <authorList>
            <person name="Mo X."/>
            <person name="Yang S."/>
        </authorList>
    </citation>
    <scope>NUCLEOTIDE SEQUENCE [LARGE SCALE GENOMIC DNA]</scope>
    <source>
        <strain evidence="3">ATCC 51364 / DSM 43886 / JCM 6844 / KCTC 9398 / NBRC 14523 / NRRL B-16468 / INA 2240</strain>
    </source>
</reference>
<evidence type="ECO:0008006" key="4">
    <source>
        <dbReference type="Google" id="ProtNLM"/>
    </source>
</evidence>
<dbReference type="AlphaFoldDB" id="A0A5Q0H020"/>
<dbReference type="Pfam" id="PF02566">
    <property type="entry name" value="OsmC"/>
    <property type="match status" value="1"/>
</dbReference>
<dbReference type="InterPro" id="IPR036102">
    <property type="entry name" value="OsmC/Ohrsf"/>
</dbReference>
<keyword evidence="3" id="KW-1185">Reference proteome</keyword>
<dbReference type="GO" id="GO:0006979">
    <property type="term" value="P:response to oxidative stress"/>
    <property type="evidence" value="ECO:0007669"/>
    <property type="project" value="InterPro"/>
</dbReference>
<dbReference type="SUPFAM" id="SSF82784">
    <property type="entry name" value="OsmC-like"/>
    <property type="match status" value="1"/>
</dbReference>
<protein>
    <recommendedName>
        <fullName evidence="4">Osmotically inducible protein OsmC</fullName>
    </recommendedName>
</protein>
<dbReference type="OrthoDB" id="3620445at2"/>
<evidence type="ECO:0000313" key="2">
    <source>
        <dbReference type="EMBL" id="QFZ19285.1"/>
    </source>
</evidence>
<dbReference type="Proteomes" id="UP000325787">
    <property type="component" value="Chromosome"/>
</dbReference>
<proteinExistence type="inferred from homology"/>
<dbReference type="Gene3D" id="3.30.300.20">
    <property type="match status" value="1"/>
</dbReference>